<feature type="region of interest" description="Disordered" evidence="1">
    <location>
        <begin position="28"/>
        <end position="59"/>
    </location>
</feature>
<feature type="compositionally biased region" description="Polar residues" evidence="1">
    <location>
        <begin position="32"/>
        <end position="53"/>
    </location>
</feature>
<accession>A0ABU6QPB1</accession>
<evidence type="ECO:0000313" key="3">
    <source>
        <dbReference type="Proteomes" id="UP001341840"/>
    </source>
</evidence>
<gene>
    <name evidence="2" type="ORF">PIB30_074649</name>
</gene>
<keyword evidence="3" id="KW-1185">Reference proteome</keyword>
<proteinExistence type="predicted"/>
<evidence type="ECO:0000256" key="1">
    <source>
        <dbReference type="SAM" id="MobiDB-lite"/>
    </source>
</evidence>
<name>A0ABU6QPB1_9FABA</name>
<sequence>MPTFPRTMDVDADEEYLRYLEELQRHPEYSPIHSSQELSQHPSDDVQSQSSDAHSVGGATIHHHLPATITFTLELRLTHHLRLHEALSVLYDSIPLIR</sequence>
<protein>
    <submittedName>
        <fullName evidence="2">Uncharacterized protein</fullName>
    </submittedName>
</protein>
<reference evidence="2 3" key="1">
    <citation type="journal article" date="2023" name="Plants (Basel)">
        <title>Bridging the Gap: Combining Genomics and Transcriptomics Approaches to Understand Stylosanthes scabra, an Orphan Legume from the Brazilian Caatinga.</title>
        <authorList>
            <person name="Ferreira-Neto J.R.C."/>
            <person name="da Silva M.D."/>
            <person name="Binneck E."/>
            <person name="de Melo N.F."/>
            <person name="da Silva R.H."/>
            <person name="de Melo A.L.T.M."/>
            <person name="Pandolfi V."/>
            <person name="Bustamante F.O."/>
            <person name="Brasileiro-Vidal A.C."/>
            <person name="Benko-Iseppon A.M."/>
        </authorList>
    </citation>
    <scope>NUCLEOTIDE SEQUENCE [LARGE SCALE GENOMIC DNA]</scope>
    <source>
        <tissue evidence="2">Leaves</tissue>
    </source>
</reference>
<comment type="caution">
    <text evidence="2">The sequence shown here is derived from an EMBL/GenBank/DDBJ whole genome shotgun (WGS) entry which is preliminary data.</text>
</comment>
<dbReference type="EMBL" id="JASCZI010000933">
    <property type="protein sequence ID" value="MED6113844.1"/>
    <property type="molecule type" value="Genomic_DNA"/>
</dbReference>
<dbReference type="Proteomes" id="UP001341840">
    <property type="component" value="Unassembled WGS sequence"/>
</dbReference>
<organism evidence="2 3">
    <name type="scientific">Stylosanthes scabra</name>
    <dbReference type="NCBI Taxonomy" id="79078"/>
    <lineage>
        <taxon>Eukaryota</taxon>
        <taxon>Viridiplantae</taxon>
        <taxon>Streptophyta</taxon>
        <taxon>Embryophyta</taxon>
        <taxon>Tracheophyta</taxon>
        <taxon>Spermatophyta</taxon>
        <taxon>Magnoliopsida</taxon>
        <taxon>eudicotyledons</taxon>
        <taxon>Gunneridae</taxon>
        <taxon>Pentapetalae</taxon>
        <taxon>rosids</taxon>
        <taxon>fabids</taxon>
        <taxon>Fabales</taxon>
        <taxon>Fabaceae</taxon>
        <taxon>Papilionoideae</taxon>
        <taxon>50 kb inversion clade</taxon>
        <taxon>dalbergioids sensu lato</taxon>
        <taxon>Dalbergieae</taxon>
        <taxon>Pterocarpus clade</taxon>
        <taxon>Stylosanthes</taxon>
    </lineage>
</organism>
<evidence type="ECO:0000313" key="2">
    <source>
        <dbReference type="EMBL" id="MED6113844.1"/>
    </source>
</evidence>